<dbReference type="GO" id="GO:0016020">
    <property type="term" value="C:membrane"/>
    <property type="evidence" value="ECO:0007669"/>
    <property type="project" value="UniProtKB-SubCell"/>
</dbReference>
<proteinExistence type="inferred from homology"/>
<dbReference type="InterPro" id="IPR011701">
    <property type="entry name" value="MFS"/>
</dbReference>
<comment type="similarity">
    <text evidence="2">Belongs to the major facilitator superfamily.</text>
</comment>
<dbReference type="EMBL" id="JAESVB010000005">
    <property type="protein sequence ID" value="MCB8876157.1"/>
    <property type="molecule type" value="Genomic_DNA"/>
</dbReference>
<evidence type="ECO:0000256" key="1">
    <source>
        <dbReference type="ARBA" id="ARBA00004141"/>
    </source>
</evidence>
<feature type="transmembrane region" description="Helical" evidence="7">
    <location>
        <begin position="169"/>
        <end position="188"/>
    </location>
</feature>
<dbReference type="Pfam" id="PF07690">
    <property type="entry name" value="MFS_1"/>
    <property type="match status" value="1"/>
</dbReference>
<comment type="caution">
    <text evidence="9">The sequence shown here is derived from an EMBL/GenBank/DDBJ whole genome shotgun (WGS) entry which is preliminary data.</text>
</comment>
<organism evidence="9 10">
    <name type="scientific">Acidisoma silvae</name>
    <dbReference type="NCBI Taxonomy" id="2802396"/>
    <lineage>
        <taxon>Bacteria</taxon>
        <taxon>Pseudomonadati</taxon>
        <taxon>Pseudomonadota</taxon>
        <taxon>Alphaproteobacteria</taxon>
        <taxon>Acetobacterales</taxon>
        <taxon>Acidocellaceae</taxon>
        <taxon>Acidisoma</taxon>
    </lineage>
</organism>
<feature type="transmembrane region" description="Helical" evidence="7">
    <location>
        <begin position="357"/>
        <end position="379"/>
    </location>
</feature>
<evidence type="ECO:0000256" key="4">
    <source>
        <dbReference type="ARBA" id="ARBA00022692"/>
    </source>
</evidence>
<feature type="transmembrane region" description="Helical" evidence="7">
    <location>
        <begin position="321"/>
        <end position="345"/>
    </location>
</feature>
<reference evidence="9" key="2">
    <citation type="submission" date="2021-01" db="EMBL/GenBank/DDBJ databases">
        <authorList>
            <person name="Mieszkin S."/>
            <person name="Pouder E."/>
            <person name="Alain K."/>
        </authorList>
    </citation>
    <scope>NUCLEOTIDE SEQUENCE</scope>
    <source>
        <strain evidence="9">HW T2.11</strain>
    </source>
</reference>
<dbReference type="Gene3D" id="1.20.1250.20">
    <property type="entry name" value="MFS general substrate transporter like domains"/>
    <property type="match status" value="2"/>
</dbReference>
<keyword evidence="5 7" id="KW-1133">Transmembrane helix</keyword>
<evidence type="ECO:0000256" key="2">
    <source>
        <dbReference type="ARBA" id="ARBA00008335"/>
    </source>
</evidence>
<dbReference type="NCBIfam" id="TIGR00901">
    <property type="entry name" value="2A0125"/>
    <property type="match status" value="1"/>
</dbReference>
<dbReference type="PROSITE" id="PS50850">
    <property type="entry name" value="MFS"/>
    <property type="match status" value="1"/>
</dbReference>
<feature type="transmembrane region" description="Helical" evidence="7">
    <location>
        <begin position="294"/>
        <end position="315"/>
    </location>
</feature>
<keyword evidence="6 7" id="KW-0472">Membrane</keyword>
<dbReference type="InterPro" id="IPR020846">
    <property type="entry name" value="MFS_dom"/>
</dbReference>
<accession>A0A963YSF8</accession>
<sequence length="421" mass="45198">MLADRRLWLMIGFGFASGLPLLLSGFTLRYWLSEGGVSLKLIGLTAEIGLAYSLKFLWSPVFDNGAPGFLRGLGRRRGWLMAVQPLLTLSCLLMVLASPAQPALLIAFAAILAFCSASQDTIIDAWRIETFPQARQGTALAGYVWGYRAAMLISGSGAIALVSHLGWHGVFATMAALTLVGPVVTLLAREPKQDATVVHMLADHVSFAQRFARSVIEPLQEFLTRRGAVVILLFIVLFRLGEALAGTMLVPLYRHLGFDRVQVAVANGPISLAAVLIGALLGGWLVARIGTGRALLITGCFQTLCMFMYVLLSYSAGQHHILTATAVVESFAEGLADAAFLTYLSSLCSLAHTATQYALLSSIAALASRTVGGLSGFMVPALGWHGFYIMTALATLPSIAVMVYLLRHYPPERRDIDGRVG</sequence>
<protein>
    <submittedName>
        <fullName evidence="9">MFS transporter</fullName>
    </submittedName>
</protein>
<dbReference type="SUPFAM" id="SSF103473">
    <property type="entry name" value="MFS general substrate transporter"/>
    <property type="match status" value="1"/>
</dbReference>
<comment type="subcellular location">
    <subcellularLocation>
        <location evidence="1">Membrane</location>
        <topology evidence="1">Multi-pass membrane protein</topology>
    </subcellularLocation>
</comment>
<dbReference type="PANTHER" id="PTHR12778">
    <property type="entry name" value="SOLUTE CARRIER FAMILY 33 ACETYL-COA TRANSPORTER -RELATED"/>
    <property type="match status" value="1"/>
</dbReference>
<evidence type="ECO:0000256" key="6">
    <source>
        <dbReference type="ARBA" id="ARBA00023136"/>
    </source>
</evidence>
<feature type="transmembrane region" description="Helical" evidence="7">
    <location>
        <begin position="144"/>
        <end position="163"/>
    </location>
</feature>
<feature type="transmembrane region" description="Helical" evidence="7">
    <location>
        <begin position="7"/>
        <end position="31"/>
    </location>
</feature>
<dbReference type="GO" id="GO:0022857">
    <property type="term" value="F:transmembrane transporter activity"/>
    <property type="evidence" value="ECO:0007669"/>
    <property type="project" value="InterPro"/>
</dbReference>
<evidence type="ECO:0000256" key="7">
    <source>
        <dbReference type="SAM" id="Phobius"/>
    </source>
</evidence>
<feature type="transmembrane region" description="Helical" evidence="7">
    <location>
        <begin position="103"/>
        <end position="123"/>
    </location>
</feature>
<evidence type="ECO:0000256" key="3">
    <source>
        <dbReference type="ARBA" id="ARBA00022448"/>
    </source>
</evidence>
<feature type="transmembrane region" description="Helical" evidence="7">
    <location>
        <begin position="228"/>
        <end position="250"/>
    </location>
</feature>
<dbReference type="InterPro" id="IPR036259">
    <property type="entry name" value="MFS_trans_sf"/>
</dbReference>
<evidence type="ECO:0000313" key="10">
    <source>
        <dbReference type="Proteomes" id="UP000708298"/>
    </source>
</evidence>
<dbReference type="Proteomes" id="UP000708298">
    <property type="component" value="Unassembled WGS sequence"/>
</dbReference>
<dbReference type="InterPro" id="IPR004752">
    <property type="entry name" value="AmpG_permease/AT-1"/>
</dbReference>
<keyword evidence="10" id="KW-1185">Reference proteome</keyword>
<dbReference type="AlphaFoldDB" id="A0A963YSF8"/>
<feature type="domain" description="Major facilitator superfamily (MFS) profile" evidence="8">
    <location>
        <begin position="1"/>
        <end position="409"/>
    </location>
</feature>
<gene>
    <name evidence="9" type="ORF">ASILVAE211_13275</name>
</gene>
<keyword evidence="3" id="KW-0813">Transport</keyword>
<name>A0A963YSF8_9PROT</name>
<dbReference type="PANTHER" id="PTHR12778:SF10">
    <property type="entry name" value="MAJOR FACILITATOR SUPERFAMILY DOMAIN-CONTAINING PROTEIN 3"/>
    <property type="match status" value="1"/>
</dbReference>
<reference evidence="9" key="1">
    <citation type="journal article" date="2021" name="Microorganisms">
        <title>Acidisoma silvae sp. nov. and Acidisomacellulosilytica sp. nov., Two Acidophilic Bacteria Isolated from Decaying Wood, Hydrolyzing Cellulose and Producing Poly-3-hydroxybutyrate.</title>
        <authorList>
            <person name="Mieszkin S."/>
            <person name="Pouder E."/>
            <person name="Uroz S."/>
            <person name="Simon-Colin C."/>
            <person name="Alain K."/>
        </authorList>
    </citation>
    <scope>NUCLEOTIDE SEQUENCE</scope>
    <source>
        <strain evidence="9">HW T2.11</strain>
    </source>
</reference>
<evidence type="ECO:0000256" key="5">
    <source>
        <dbReference type="ARBA" id="ARBA00022989"/>
    </source>
</evidence>
<evidence type="ECO:0000259" key="8">
    <source>
        <dbReference type="PROSITE" id="PS50850"/>
    </source>
</evidence>
<keyword evidence="4 7" id="KW-0812">Transmembrane</keyword>
<feature type="transmembrane region" description="Helical" evidence="7">
    <location>
        <begin position="385"/>
        <end position="406"/>
    </location>
</feature>
<feature type="transmembrane region" description="Helical" evidence="7">
    <location>
        <begin position="270"/>
        <end position="287"/>
    </location>
</feature>
<evidence type="ECO:0000313" key="9">
    <source>
        <dbReference type="EMBL" id="MCB8876157.1"/>
    </source>
</evidence>